<evidence type="ECO:0000313" key="2">
    <source>
        <dbReference type="Proteomes" id="UP001519460"/>
    </source>
</evidence>
<comment type="caution">
    <text evidence="1">The sequence shown here is derived from an EMBL/GenBank/DDBJ whole genome shotgun (WGS) entry which is preliminary data.</text>
</comment>
<keyword evidence="2" id="KW-1185">Reference proteome</keyword>
<dbReference type="Proteomes" id="UP001519460">
    <property type="component" value="Unassembled WGS sequence"/>
</dbReference>
<proteinExistence type="predicted"/>
<dbReference type="EMBL" id="JACVVK020000091">
    <property type="protein sequence ID" value="KAK7493635.1"/>
    <property type="molecule type" value="Genomic_DNA"/>
</dbReference>
<dbReference type="AlphaFoldDB" id="A0ABD0L2S1"/>
<organism evidence="1 2">
    <name type="scientific">Batillaria attramentaria</name>
    <dbReference type="NCBI Taxonomy" id="370345"/>
    <lineage>
        <taxon>Eukaryota</taxon>
        <taxon>Metazoa</taxon>
        <taxon>Spiralia</taxon>
        <taxon>Lophotrochozoa</taxon>
        <taxon>Mollusca</taxon>
        <taxon>Gastropoda</taxon>
        <taxon>Caenogastropoda</taxon>
        <taxon>Sorbeoconcha</taxon>
        <taxon>Cerithioidea</taxon>
        <taxon>Batillariidae</taxon>
        <taxon>Batillaria</taxon>
    </lineage>
</organism>
<sequence length="122" mass="13286">RYAISRSFTRFSFISPGIKYRAQWSHCLAPVFGLILATWVALPKSSLEGVVSKHCFTGVCPVEAEENHLTQRALFGPHATVWGLIVSELLGAKINELDTLEAGHSGPIAGFLAWTSSRCATK</sequence>
<feature type="non-terminal residue" evidence="1">
    <location>
        <position position="1"/>
    </location>
</feature>
<reference evidence="1 2" key="1">
    <citation type="journal article" date="2023" name="Sci. Data">
        <title>Genome assembly of the Korean intertidal mud-creeper Batillaria attramentaria.</title>
        <authorList>
            <person name="Patra A.K."/>
            <person name="Ho P.T."/>
            <person name="Jun S."/>
            <person name="Lee S.J."/>
            <person name="Kim Y."/>
            <person name="Won Y.J."/>
        </authorList>
    </citation>
    <scope>NUCLEOTIDE SEQUENCE [LARGE SCALE GENOMIC DNA]</scope>
    <source>
        <strain evidence="1">Wonlab-2016</strain>
    </source>
</reference>
<accession>A0ABD0L2S1</accession>
<evidence type="ECO:0000313" key="1">
    <source>
        <dbReference type="EMBL" id="KAK7493635.1"/>
    </source>
</evidence>
<protein>
    <submittedName>
        <fullName evidence="1">Uncharacterized protein</fullName>
    </submittedName>
</protein>
<gene>
    <name evidence="1" type="ORF">BaRGS_00015147</name>
</gene>
<name>A0ABD0L2S1_9CAEN</name>
<feature type="non-terminal residue" evidence="1">
    <location>
        <position position="122"/>
    </location>
</feature>